<sequence length="110" mass="11827">MKLNINFITLFSITLVLCFAICNARVSPSVEKSQTASEEPLVDPTSANPTFVDPSLPDPSTEDTTSEESTSVDPTEASVESSSDSPAMKDPEELYPELTSAYKKSQPTPP</sequence>
<feature type="compositionally biased region" description="Low complexity" evidence="1">
    <location>
        <begin position="67"/>
        <end position="76"/>
    </location>
</feature>
<accession>A0A4D6KLK3</accession>
<reference evidence="3 4" key="1">
    <citation type="submission" date="2019-04" db="EMBL/GenBank/DDBJ databases">
        <title>An improved genome assembly and genetic linkage map for asparagus bean, Vigna unguiculata ssp. sesquipedialis.</title>
        <authorList>
            <person name="Xia Q."/>
            <person name="Zhang R."/>
            <person name="Dong Y."/>
        </authorList>
    </citation>
    <scope>NUCLEOTIDE SEQUENCE [LARGE SCALE GENOMIC DNA]</scope>
    <source>
        <tissue evidence="3">Leaf</tissue>
    </source>
</reference>
<dbReference type="AlphaFoldDB" id="A0A4D6KLK3"/>
<evidence type="ECO:0000256" key="1">
    <source>
        <dbReference type="SAM" id="MobiDB-lite"/>
    </source>
</evidence>
<dbReference type="Proteomes" id="UP000501690">
    <property type="component" value="Linkage Group LG1"/>
</dbReference>
<name>A0A4D6KLK3_VIGUN</name>
<keyword evidence="2" id="KW-0732">Signal</keyword>
<organism evidence="3 4">
    <name type="scientific">Vigna unguiculata</name>
    <name type="common">Cowpea</name>
    <dbReference type="NCBI Taxonomy" id="3917"/>
    <lineage>
        <taxon>Eukaryota</taxon>
        <taxon>Viridiplantae</taxon>
        <taxon>Streptophyta</taxon>
        <taxon>Embryophyta</taxon>
        <taxon>Tracheophyta</taxon>
        <taxon>Spermatophyta</taxon>
        <taxon>Magnoliopsida</taxon>
        <taxon>eudicotyledons</taxon>
        <taxon>Gunneridae</taxon>
        <taxon>Pentapetalae</taxon>
        <taxon>rosids</taxon>
        <taxon>fabids</taxon>
        <taxon>Fabales</taxon>
        <taxon>Fabaceae</taxon>
        <taxon>Papilionoideae</taxon>
        <taxon>50 kb inversion clade</taxon>
        <taxon>NPAAA clade</taxon>
        <taxon>indigoferoid/millettioid clade</taxon>
        <taxon>Phaseoleae</taxon>
        <taxon>Vigna</taxon>
    </lineage>
</organism>
<feature type="chain" id="PRO_5020039383" evidence="2">
    <location>
        <begin position="25"/>
        <end position="110"/>
    </location>
</feature>
<evidence type="ECO:0000313" key="4">
    <source>
        <dbReference type="Proteomes" id="UP000501690"/>
    </source>
</evidence>
<protein>
    <submittedName>
        <fullName evidence="3">Uncharacterized protein</fullName>
    </submittedName>
</protein>
<proteinExistence type="predicted"/>
<evidence type="ECO:0000313" key="3">
    <source>
        <dbReference type="EMBL" id="QCD77485.1"/>
    </source>
</evidence>
<keyword evidence="4" id="KW-1185">Reference proteome</keyword>
<dbReference type="EMBL" id="CP039345">
    <property type="protein sequence ID" value="QCD77485.1"/>
    <property type="molecule type" value="Genomic_DNA"/>
</dbReference>
<gene>
    <name evidence="3" type="ORF">DEO72_LG1g1110</name>
</gene>
<feature type="region of interest" description="Disordered" evidence="1">
    <location>
        <begin position="29"/>
        <end position="110"/>
    </location>
</feature>
<evidence type="ECO:0000256" key="2">
    <source>
        <dbReference type="SAM" id="SignalP"/>
    </source>
</evidence>
<feature type="signal peptide" evidence="2">
    <location>
        <begin position="1"/>
        <end position="24"/>
    </location>
</feature>